<dbReference type="Proteomes" id="UP000484547">
    <property type="component" value="Unassembled WGS sequence"/>
</dbReference>
<accession>A0A7X2XH04</accession>
<dbReference type="AlphaFoldDB" id="A0A7X2XH04"/>
<dbReference type="EMBL" id="WNBM01000003">
    <property type="protein sequence ID" value="MTT75893.1"/>
    <property type="molecule type" value="Genomic_DNA"/>
</dbReference>
<protein>
    <submittedName>
        <fullName evidence="1">Uncharacterized protein</fullName>
    </submittedName>
</protein>
<sequence>MPSENSKEISKIKEFLKQVDKKYYHRAIQNRQASSSVFPHRGEDGRLFLNTFQYVNLFKEN</sequence>
<evidence type="ECO:0000313" key="4">
    <source>
        <dbReference type="Proteomes" id="UP000484547"/>
    </source>
</evidence>
<gene>
    <name evidence="1" type="ORF">GMD11_06410</name>
    <name evidence="2" type="ORF">GMD18_06055</name>
</gene>
<dbReference type="OrthoDB" id="9910177at2"/>
<evidence type="ECO:0000313" key="2">
    <source>
        <dbReference type="EMBL" id="MTU03955.1"/>
    </source>
</evidence>
<comment type="caution">
    <text evidence="1">The sequence shown here is derived from an EMBL/GenBank/DDBJ whole genome shotgun (WGS) entry which is preliminary data.</text>
</comment>
<proteinExistence type="predicted"/>
<dbReference type="RefSeq" id="WP_155163931.1">
    <property type="nucleotide sequence ID" value="NZ_CAUDCT010000003.1"/>
</dbReference>
<name>A0A7X2XH04_9FIRM</name>
<dbReference type="Proteomes" id="UP000443070">
    <property type="component" value="Unassembled WGS sequence"/>
</dbReference>
<keyword evidence="3" id="KW-1185">Reference proteome</keyword>
<dbReference type="EMBL" id="WNBW01000003">
    <property type="protein sequence ID" value="MTU03955.1"/>
    <property type="molecule type" value="Genomic_DNA"/>
</dbReference>
<evidence type="ECO:0000313" key="1">
    <source>
        <dbReference type="EMBL" id="MTT75893.1"/>
    </source>
</evidence>
<evidence type="ECO:0000313" key="3">
    <source>
        <dbReference type="Proteomes" id="UP000443070"/>
    </source>
</evidence>
<reference evidence="3 4" key="1">
    <citation type="journal article" date="2019" name="Nat. Med.">
        <title>A library of human gut bacterial isolates paired with longitudinal multiomics data enables mechanistic microbiome research.</title>
        <authorList>
            <person name="Poyet M."/>
            <person name="Groussin M."/>
            <person name="Gibbons S.M."/>
            <person name="Avila-Pacheco J."/>
            <person name="Jiang X."/>
            <person name="Kearney S.M."/>
            <person name="Perrotta A.R."/>
            <person name="Berdy B."/>
            <person name="Zhao S."/>
            <person name="Lieberman T.D."/>
            <person name="Swanson P.K."/>
            <person name="Smith M."/>
            <person name="Roesemann S."/>
            <person name="Alexander J.E."/>
            <person name="Rich S.A."/>
            <person name="Livny J."/>
            <person name="Vlamakis H."/>
            <person name="Clish C."/>
            <person name="Bullock K."/>
            <person name="Deik A."/>
            <person name="Scott J."/>
            <person name="Pierce K.A."/>
            <person name="Xavier R.J."/>
            <person name="Alm E.J."/>
        </authorList>
    </citation>
    <scope>NUCLEOTIDE SEQUENCE [LARGE SCALE GENOMIC DNA]</scope>
    <source>
        <strain evidence="1 4">BIOML-A13</strain>
        <strain evidence="2 3">BIOML-A3</strain>
    </source>
</reference>
<organism evidence="1 4">
    <name type="scientific">Phascolarctobacterium faecium</name>
    <dbReference type="NCBI Taxonomy" id="33025"/>
    <lineage>
        <taxon>Bacteria</taxon>
        <taxon>Bacillati</taxon>
        <taxon>Bacillota</taxon>
        <taxon>Negativicutes</taxon>
        <taxon>Acidaminococcales</taxon>
        <taxon>Acidaminococcaceae</taxon>
        <taxon>Phascolarctobacterium</taxon>
    </lineage>
</organism>